<proteinExistence type="predicted"/>
<keyword evidence="4" id="KW-1185">Reference proteome</keyword>
<dbReference type="Proteomes" id="UP000662747">
    <property type="component" value="Chromosome"/>
</dbReference>
<dbReference type="EMBL" id="CP071090">
    <property type="protein sequence ID" value="QSQ28617.1"/>
    <property type="molecule type" value="Genomic_DNA"/>
</dbReference>
<name>A0ABX7PDZ0_9BACT</name>
<dbReference type="Pfam" id="PF21831">
    <property type="entry name" value="DUF6891"/>
    <property type="match status" value="1"/>
</dbReference>
<organism evidence="3 4">
    <name type="scientific">Pyxidicoccus parkwayensis</name>
    <dbReference type="NCBI Taxonomy" id="2813578"/>
    <lineage>
        <taxon>Bacteria</taxon>
        <taxon>Pseudomonadati</taxon>
        <taxon>Myxococcota</taxon>
        <taxon>Myxococcia</taxon>
        <taxon>Myxococcales</taxon>
        <taxon>Cystobacterineae</taxon>
        <taxon>Myxococcaceae</taxon>
        <taxon>Pyxidicoccus</taxon>
    </lineage>
</organism>
<evidence type="ECO:0000259" key="2">
    <source>
        <dbReference type="Pfam" id="PF21831"/>
    </source>
</evidence>
<dbReference type="RefSeq" id="WP_206730127.1">
    <property type="nucleotide sequence ID" value="NZ_CP071090.1"/>
</dbReference>
<reference evidence="3 4" key="1">
    <citation type="submission" date="2021-02" db="EMBL/GenBank/DDBJ databases">
        <title>De Novo genome assembly of isolated myxobacteria.</title>
        <authorList>
            <person name="Stevens D.C."/>
        </authorList>
    </citation>
    <scope>NUCLEOTIDE SEQUENCE [LARGE SCALE GENOMIC DNA]</scope>
    <source>
        <strain evidence="4">SCPEA02</strain>
    </source>
</reference>
<feature type="region of interest" description="Disordered" evidence="1">
    <location>
        <begin position="100"/>
        <end position="126"/>
    </location>
</feature>
<protein>
    <recommendedName>
        <fullName evidence="2">DUF6891 domain-containing protein</fullName>
    </recommendedName>
</protein>
<gene>
    <name evidence="3" type="ORF">JY651_25040</name>
</gene>
<evidence type="ECO:0000313" key="3">
    <source>
        <dbReference type="EMBL" id="QSQ28617.1"/>
    </source>
</evidence>
<evidence type="ECO:0000313" key="4">
    <source>
        <dbReference type="Proteomes" id="UP000662747"/>
    </source>
</evidence>
<sequence>MATAPEVEQYLRNSVKTAVLGGDLSEEAVLAHVQELVEDEPEAGPELVESLLEFARQMIDEGRAEEERWIGLTMNDRIDRASSSLVVSQRATTSCKSLAMSARSSMASPAPSSDAPTLPLMSSASL</sequence>
<feature type="domain" description="DUF6891" evidence="2">
    <location>
        <begin position="6"/>
        <end position="85"/>
    </location>
</feature>
<dbReference type="InterPro" id="IPR054186">
    <property type="entry name" value="DUF6891"/>
</dbReference>
<evidence type="ECO:0000256" key="1">
    <source>
        <dbReference type="SAM" id="MobiDB-lite"/>
    </source>
</evidence>
<accession>A0ABX7PDZ0</accession>
<feature type="compositionally biased region" description="Low complexity" evidence="1">
    <location>
        <begin position="100"/>
        <end position="120"/>
    </location>
</feature>